<evidence type="ECO:0000313" key="5">
    <source>
        <dbReference type="Proteomes" id="UP001501074"/>
    </source>
</evidence>
<evidence type="ECO:0000256" key="2">
    <source>
        <dbReference type="SAM" id="SignalP"/>
    </source>
</evidence>
<protein>
    <recommendedName>
        <fullName evidence="3">Deoxyribonuclease NucA/NucB domain-containing protein</fullName>
    </recommendedName>
</protein>
<gene>
    <name evidence="4" type="ORF">GCM10022223_66400</name>
</gene>
<keyword evidence="5" id="KW-1185">Reference proteome</keyword>
<evidence type="ECO:0000313" key="4">
    <source>
        <dbReference type="EMBL" id="GAA3638175.1"/>
    </source>
</evidence>
<dbReference type="Proteomes" id="UP001501074">
    <property type="component" value="Unassembled WGS sequence"/>
</dbReference>
<feature type="compositionally biased region" description="Acidic residues" evidence="1">
    <location>
        <begin position="72"/>
        <end position="122"/>
    </location>
</feature>
<feature type="signal peptide" evidence="2">
    <location>
        <begin position="1"/>
        <end position="32"/>
    </location>
</feature>
<feature type="domain" description="Deoxyribonuclease NucA/NucB" evidence="3">
    <location>
        <begin position="347"/>
        <end position="431"/>
    </location>
</feature>
<organism evidence="4 5">
    <name type="scientific">Kineosporia mesophila</name>
    <dbReference type="NCBI Taxonomy" id="566012"/>
    <lineage>
        <taxon>Bacteria</taxon>
        <taxon>Bacillati</taxon>
        <taxon>Actinomycetota</taxon>
        <taxon>Actinomycetes</taxon>
        <taxon>Kineosporiales</taxon>
        <taxon>Kineosporiaceae</taxon>
        <taxon>Kineosporia</taxon>
    </lineage>
</organism>
<dbReference type="InterPro" id="IPR029476">
    <property type="entry name" value="DNase_NucA_NucB"/>
</dbReference>
<sequence>MLKTKRYKRSRLAAALVLATLAGVAPSGVASAETNEGNEVVIVQDGWEATAPTVPGNTAEIPADDTASPTDDTADDTADDEADPADEVVEEADDEAYDETEEDPADETAEDPTDDATDDAADDTTNADGSVDALLKAPAVTAPACSATATNKTNRFGQCVWVKNGGIKYYSKGILVGSVRLRMKRVLTLNPRKLKWTEKDSFKVLAVTGEGVGTSLSRYTVLCGKSCSTDVKFTPQVLIKGDTFSATVKYTSTVPKKKKIVNQSVYGLIFNHPSFGMEDVIVNSGKYRCDKQLTVNTAGGCVFYKVRPTMTEMRVLTEINKNIARIQKAGSKHYGSKTLSKGKNPLVRQTAAAKINANRNEACPTARKRAAPSGFSCDEYPFASTAQGAANVPASEWGWAYVPEGENDKQGGLIGKFFSQNRVLRGDAFWVAT</sequence>
<accession>A0ABP7ARF5</accession>
<evidence type="ECO:0000256" key="1">
    <source>
        <dbReference type="SAM" id="MobiDB-lite"/>
    </source>
</evidence>
<dbReference type="RefSeq" id="WP_231481492.1">
    <property type="nucleotide sequence ID" value="NZ_BAAAZO010000012.1"/>
</dbReference>
<proteinExistence type="predicted"/>
<comment type="caution">
    <text evidence="4">The sequence shown here is derived from an EMBL/GenBank/DDBJ whole genome shotgun (WGS) entry which is preliminary data.</text>
</comment>
<dbReference type="Pfam" id="PF14040">
    <property type="entry name" value="DNase_NucA_NucB"/>
    <property type="match status" value="1"/>
</dbReference>
<reference evidence="5" key="1">
    <citation type="journal article" date="2019" name="Int. J. Syst. Evol. Microbiol.">
        <title>The Global Catalogue of Microorganisms (GCM) 10K type strain sequencing project: providing services to taxonomists for standard genome sequencing and annotation.</title>
        <authorList>
            <consortium name="The Broad Institute Genomics Platform"/>
            <consortium name="The Broad Institute Genome Sequencing Center for Infectious Disease"/>
            <person name="Wu L."/>
            <person name="Ma J."/>
        </authorList>
    </citation>
    <scope>NUCLEOTIDE SEQUENCE [LARGE SCALE GENOMIC DNA]</scope>
    <source>
        <strain evidence="5">JCM 16902</strain>
    </source>
</reference>
<name>A0ABP7ARF5_9ACTN</name>
<keyword evidence="2" id="KW-0732">Signal</keyword>
<evidence type="ECO:0000259" key="3">
    <source>
        <dbReference type="Pfam" id="PF14040"/>
    </source>
</evidence>
<dbReference type="EMBL" id="BAAAZO010000012">
    <property type="protein sequence ID" value="GAA3638175.1"/>
    <property type="molecule type" value="Genomic_DNA"/>
</dbReference>
<feature type="chain" id="PRO_5045785084" description="Deoxyribonuclease NucA/NucB domain-containing protein" evidence="2">
    <location>
        <begin position="33"/>
        <end position="433"/>
    </location>
</feature>
<feature type="region of interest" description="Disordered" evidence="1">
    <location>
        <begin position="50"/>
        <end position="128"/>
    </location>
</feature>